<name>A0ABV9HA18_9MICO</name>
<keyword evidence="5 9" id="KW-0378">Hydrolase</keyword>
<evidence type="ECO:0000256" key="9">
    <source>
        <dbReference type="RuleBase" id="RU361174"/>
    </source>
</evidence>
<dbReference type="EC" id="3.2.1.8" evidence="9"/>
<evidence type="ECO:0000256" key="5">
    <source>
        <dbReference type="ARBA" id="ARBA00022801"/>
    </source>
</evidence>
<dbReference type="Gene3D" id="3.20.20.80">
    <property type="entry name" value="Glycosidases"/>
    <property type="match status" value="1"/>
</dbReference>
<dbReference type="SMART" id="SM00633">
    <property type="entry name" value="Glyco_10"/>
    <property type="match status" value="1"/>
</dbReference>
<evidence type="ECO:0000256" key="1">
    <source>
        <dbReference type="ARBA" id="ARBA00000681"/>
    </source>
</evidence>
<evidence type="ECO:0000256" key="2">
    <source>
        <dbReference type="ARBA" id="ARBA00007495"/>
    </source>
</evidence>
<evidence type="ECO:0000256" key="8">
    <source>
        <dbReference type="ARBA" id="ARBA00023326"/>
    </source>
</evidence>
<evidence type="ECO:0000256" key="7">
    <source>
        <dbReference type="ARBA" id="ARBA00023295"/>
    </source>
</evidence>
<dbReference type="PROSITE" id="PS51760">
    <property type="entry name" value="GH10_2"/>
    <property type="match status" value="1"/>
</dbReference>
<reference evidence="12" key="1">
    <citation type="journal article" date="2019" name="Int. J. Syst. Evol. Microbiol.">
        <title>The Global Catalogue of Microorganisms (GCM) 10K type strain sequencing project: providing services to taxonomists for standard genome sequencing and annotation.</title>
        <authorList>
            <consortium name="The Broad Institute Genomics Platform"/>
            <consortium name="The Broad Institute Genome Sequencing Center for Infectious Disease"/>
            <person name="Wu L."/>
            <person name="Ma J."/>
        </authorList>
    </citation>
    <scope>NUCLEOTIDE SEQUENCE [LARGE SCALE GENOMIC DNA]</scope>
    <source>
        <strain evidence="12">CCUG 42722</strain>
    </source>
</reference>
<accession>A0ABV9HA18</accession>
<comment type="catalytic activity">
    <reaction evidence="1 9">
        <text>Endohydrolysis of (1-&gt;4)-beta-D-xylosidic linkages in xylans.</text>
        <dbReference type="EC" id="3.2.1.8"/>
    </reaction>
</comment>
<dbReference type="InterPro" id="IPR044846">
    <property type="entry name" value="GH10"/>
</dbReference>
<evidence type="ECO:0000259" key="10">
    <source>
        <dbReference type="PROSITE" id="PS51760"/>
    </source>
</evidence>
<dbReference type="InterPro" id="IPR001000">
    <property type="entry name" value="GH10_dom"/>
</dbReference>
<dbReference type="PRINTS" id="PR00134">
    <property type="entry name" value="GLHYDRLASE10"/>
</dbReference>
<dbReference type="PANTHER" id="PTHR31490">
    <property type="entry name" value="GLYCOSYL HYDROLASE"/>
    <property type="match status" value="1"/>
</dbReference>
<feature type="domain" description="GH10" evidence="10">
    <location>
        <begin position="57"/>
        <end position="367"/>
    </location>
</feature>
<evidence type="ECO:0000256" key="3">
    <source>
        <dbReference type="ARBA" id="ARBA00022651"/>
    </source>
</evidence>
<dbReference type="Proteomes" id="UP001596011">
    <property type="component" value="Unassembled WGS sequence"/>
</dbReference>
<dbReference type="RefSeq" id="WP_377131892.1">
    <property type="nucleotide sequence ID" value="NZ_JBHSFI010000001.1"/>
</dbReference>
<evidence type="ECO:0000313" key="12">
    <source>
        <dbReference type="Proteomes" id="UP001596011"/>
    </source>
</evidence>
<keyword evidence="4" id="KW-0732">Signal</keyword>
<keyword evidence="8 9" id="KW-0624">Polysaccharide degradation</keyword>
<comment type="caution">
    <text evidence="11">The sequence shown here is derived from an EMBL/GenBank/DDBJ whole genome shotgun (WGS) entry which is preliminary data.</text>
</comment>
<protein>
    <recommendedName>
        <fullName evidence="9">Beta-xylanase</fullName>
        <ecNumber evidence="9">3.2.1.8</ecNumber>
    </recommendedName>
</protein>
<evidence type="ECO:0000256" key="4">
    <source>
        <dbReference type="ARBA" id="ARBA00022729"/>
    </source>
</evidence>
<gene>
    <name evidence="11" type="ORF">ACFO6V_02630</name>
</gene>
<keyword evidence="12" id="KW-1185">Reference proteome</keyword>
<dbReference type="Pfam" id="PF00331">
    <property type="entry name" value="Glyco_hydro_10"/>
    <property type="match status" value="1"/>
</dbReference>
<dbReference type="SUPFAM" id="SSF51445">
    <property type="entry name" value="(Trans)glycosidases"/>
    <property type="match status" value="1"/>
</dbReference>
<sequence>MTSLFTAPDEGRTPDPSLAHRRAEATVTLRGTDGAPLADHDVVVRQTRHAFLFGCIGFDLIDLANGTSQDPEYDGRLADAWFDVFNQTTLPFYWGTFEPERGAPRTEPLLGAARWFAERGVVVKGHPLVWHTVQPGWLRGLPDAEVERLQRERIRRDVGAFRGVIDTWDAINEVVIMPVFTAEENAITPLARRKGRVEMIRMAFEEARAVDPGATLLLNDFDMSTAYECLIEAVLEAGIPIDRLGLQSHMHQGYWGEEKTLEILDRFSRYNIPIHFTETTLMSGDVMPAHIEDLNDWQVESWPSTPEGEARQADEVERHYRTLLSHPGVEAMTYWGLSDRGMWLNAPGGLLREDGSRKPAFDRLRELVKGEWWLPPTTLRTDAEGRVRFGGFLGDYRIEAADGGAGDVTLDAAGSVDVIAVVPGR</sequence>
<evidence type="ECO:0000313" key="11">
    <source>
        <dbReference type="EMBL" id="MFC4627113.1"/>
    </source>
</evidence>
<dbReference type="PANTHER" id="PTHR31490:SF88">
    <property type="entry name" value="BETA-XYLANASE"/>
    <property type="match status" value="1"/>
</dbReference>
<dbReference type="InterPro" id="IPR017853">
    <property type="entry name" value="GH"/>
</dbReference>
<proteinExistence type="inferred from homology"/>
<organism evidence="11 12">
    <name type="scientific">Promicromonospora alba</name>
    <dbReference type="NCBI Taxonomy" id="1616110"/>
    <lineage>
        <taxon>Bacteria</taxon>
        <taxon>Bacillati</taxon>
        <taxon>Actinomycetota</taxon>
        <taxon>Actinomycetes</taxon>
        <taxon>Micrococcales</taxon>
        <taxon>Promicromonosporaceae</taxon>
        <taxon>Promicromonospora</taxon>
    </lineage>
</organism>
<dbReference type="EMBL" id="JBHSFI010000001">
    <property type="protein sequence ID" value="MFC4627113.1"/>
    <property type="molecule type" value="Genomic_DNA"/>
</dbReference>
<evidence type="ECO:0000256" key="6">
    <source>
        <dbReference type="ARBA" id="ARBA00023277"/>
    </source>
</evidence>
<comment type="similarity">
    <text evidence="2 9">Belongs to the glycosyl hydrolase 10 (cellulase F) family.</text>
</comment>
<keyword evidence="6 9" id="KW-0119">Carbohydrate metabolism</keyword>
<keyword evidence="7 9" id="KW-0326">Glycosidase</keyword>
<keyword evidence="3" id="KW-0858">Xylan degradation</keyword>